<comment type="caution">
    <text evidence="1">The sequence shown here is derived from an EMBL/GenBank/DDBJ whole genome shotgun (WGS) entry which is preliminary data.</text>
</comment>
<dbReference type="Proteomes" id="UP000003656">
    <property type="component" value="Unassembled WGS sequence"/>
</dbReference>
<sequence>MHYWHYKCGYATYWYAYLAWIRVWVMPRRCGGRLDTHPDATHCLILWAR</sequence>
<gene>
    <name evidence="1" type="ORF">BIFGAL_04089</name>
</gene>
<dbReference type="STRING" id="561180.BIFGAL_04089"/>
<dbReference type="EMBL" id="ABXB03000004">
    <property type="protein sequence ID" value="EFA22330.1"/>
    <property type="molecule type" value="Genomic_DNA"/>
</dbReference>
<reference evidence="1 2" key="1">
    <citation type="submission" date="2009-11" db="EMBL/GenBank/DDBJ databases">
        <authorList>
            <person name="Weinstock G."/>
            <person name="Sodergren E."/>
            <person name="Clifton S."/>
            <person name="Fulton L."/>
            <person name="Fulton B."/>
            <person name="Courtney L."/>
            <person name="Fronick C."/>
            <person name="Harrison M."/>
            <person name="Strong C."/>
            <person name="Farmer C."/>
            <person name="Delahaunty K."/>
            <person name="Markovic C."/>
            <person name="Hall O."/>
            <person name="Minx P."/>
            <person name="Tomlinson C."/>
            <person name="Mitreva M."/>
            <person name="Nelson J."/>
            <person name="Hou S."/>
            <person name="Wollam A."/>
            <person name="Pepin K.H."/>
            <person name="Johnson M."/>
            <person name="Bhonagiri V."/>
            <person name="Nash W.E."/>
            <person name="Warren W."/>
            <person name="Chinwalla A."/>
            <person name="Mardis E.R."/>
            <person name="Wilson R.K."/>
        </authorList>
    </citation>
    <scope>NUCLEOTIDE SEQUENCE [LARGE SCALE GENOMIC DNA]</scope>
    <source>
        <strain evidence="1 2">DSM 20093</strain>
    </source>
</reference>
<evidence type="ECO:0000313" key="1">
    <source>
        <dbReference type="EMBL" id="EFA22330.1"/>
    </source>
</evidence>
<dbReference type="AlphaFoldDB" id="D1NW44"/>
<protein>
    <submittedName>
        <fullName evidence="1">Uncharacterized protein</fullName>
    </submittedName>
</protein>
<evidence type="ECO:0000313" key="2">
    <source>
        <dbReference type="Proteomes" id="UP000003656"/>
    </source>
</evidence>
<organism evidence="1 2">
    <name type="scientific">Bifidobacterium gallicum DSM 20093 = LMG 11596</name>
    <dbReference type="NCBI Taxonomy" id="561180"/>
    <lineage>
        <taxon>Bacteria</taxon>
        <taxon>Bacillati</taxon>
        <taxon>Actinomycetota</taxon>
        <taxon>Actinomycetes</taxon>
        <taxon>Bifidobacteriales</taxon>
        <taxon>Bifidobacteriaceae</taxon>
        <taxon>Bifidobacterium</taxon>
    </lineage>
</organism>
<proteinExistence type="predicted"/>
<accession>D1NW44</accession>
<name>D1NW44_9BIFI</name>